<dbReference type="PROSITE" id="PS50835">
    <property type="entry name" value="IG_LIKE"/>
    <property type="match status" value="3"/>
</dbReference>
<dbReference type="InterPro" id="IPR050488">
    <property type="entry name" value="Ig_Fc_receptor"/>
</dbReference>
<accession>A0A915KX50</accession>
<feature type="domain" description="Ig-like" evidence="3">
    <location>
        <begin position="6"/>
        <end position="69"/>
    </location>
</feature>
<keyword evidence="1" id="KW-0732">Signal</keyword>
<proteinExistence type="predicted"/>
<sequence length="298" mass="34907">IFHEFEGDQVTFVCLPGGDHTNAYSWYHGNKLLSWDIKRDLTIRNMTRSHAGNYKCLTTPGDHTAAVIKLFVHPKPKLRVLVQGNTLLWEDQSFHLSCDVLNLEGPVTYYKWYKNDIIIDVNVDYRVADYKWYKNGIIINYVKSKIYDVVGASMDDTGKYNCEIQYFNMVFKSPELQITVKARPQVRVHVQETTWLWEDQSLDLSCDVVNLEDPISYYTWYKDGIIIDGVRRTKPQIRLVVQETTPLWEDESFDLLCDVSNLDDRVTYYIWAKDDIVIMNLNDIASPYKWYKDGINID</sequence>
<dbReference type="GO" id="GO:0009897">
    <property type="term" value="C:external side of plasma membrane"/>
    <property type="evidence" value="ECO:0007669"/>
    <property type="project" value="TreeGrafter"/>
</dbReference>
<dbReference type="WBParaSite" id="nRc.2.0.1.t43044-RA">
    <property type="protein sequence ID" value="nRc.2.0.1.t43044-RA"/>
    <property type="gene ID" value="nRc.2.0.1.g43044"/>
</dbReference>
<dbReference type="GO" id="GO:0007166">
    <property type="term" value="P:cell surface receptor signaling pathway"/>
    <property type="evidence" value="ECO:0007669"/>
    <property type="project" value="TreeGrafter"/>
</dbReference>
<dbReference type="GO" id="GO:0006955">
    <property type="term" value="P:immune response"/>
    <property type="evidence" value="ECO:0007669"/>
    <property type="project" value="TreeGrafter"/>
</dbReference>
<dbReference type="Proteomes" id="UP000887565">
    <property type="component" value="Unplaced"/>
</dbReference>
<reference evidence="5" key="1">
    <citation type="submission" date="2022-11" db="UniProtKB">
        <authorList>
            <consortium name="WormBaseParasite"/>
        </authorList>
    </citation>
    <scope>IDENTIFICATION</scope>
</reference>
<evidence type="ECO:0000256" key="1">
    <source>
        <dbReference type="ARBA" id="ARBA00022729"/>
    </source>
</evidence>
<dbReference type="PANTHER" id="PTHR11481:SF60">
    <property type="entry name" value="IG-LIKE DOMAIN-CONTAINING PROTEIN"/>
    <property type="match status" value="1"/>
</dbReference>
<keyword evidence="4" id="KW-1185">Reference proteome</keyword>
<dbReference type="InterPro" id="IPR003598">
    <property type="entry name" value="Ig_sub2"/>
</dbReference>
<protein>
    <submittedName>
        <fullName evidence="5">Ig-like domain-containing protein</fullName>
    </submittedName>
</protein>
<dbReference type="InterPro" id="IPR013783">
    <property type="entry name" value="Ig-like_fold"/>
</dbReference>
<dbReference type="SMART" id="SM00409">
    <property type="entry name" value="IG"/>
    <property type="match status" value="2"/>
</dbReference>
<dbReference type="InterPro" id="IPR003599">
    <property type="entry name" value="Ig_sub"/>
</dbReference>
<evidence type="ECO:0000313" key="4">
    <source>
        <dbReference type="Proteomes" id="UP000887565"/>
    </source>
</evidence>
<dbReference type="InterPro" id="IPR007110">
    <property type="entry name" value="Ig-like_dom"/>
</dbReference>
<dbReference type="InterPro" id="IPR036179">
    <property type="entry name" value="Ig-like_dom_sf"/>
</dbReference>
<dbReference type="SMART" id="SM00408">
    <property type="entry name" value="IGc2"/>
    <property type="match status" value="1"/>
</dbReference>
<evidence type="ECO:0000256" key="2">
    <source>
        <dbReference type="ARBA" id="ARBA00023157"/>
    </source>
</evidence>
<dbReference type="SUPFAM" id="SSF48726">
    <property type="entry name" value="Immunoglobulin"/>
    <property type="match status" value="3"/>
</dbReference>
<dbReference type="GO" id="GO:0004888">
    <property type="term" value="F:transmembrane signaling receptor activity"/>
    <property type="evidence" value="ECO:0007669"/>
    <property type="project" value="TreeGrafter"/>
</dbReference>
<dbReference type="AlphaFoldDB" id="A0A915KX50"/>
<dbReference type="Pfam" id="PF13927">
    <property type="entry name" value="Ig_3"/>
    <property type="match status" value="1"/>
</dbReference>
<name>A0A915KX50_ROMCU</name>
<feature type="domain" description="Ig-like" evidence="3">
    <location>
        <begin position="76"/>
        <end position="179"/>
    </location>
</feature>
<evidence type="ECO:0000259" key="3">
    <source>
        <dbReference type="PROSITE" id="PS50835"/>
    </source>
</evidence>
<feature type="domain" description="Ig-like" evidence="3">
    <location>
        <begin position="184"/>
        <end position="267"/>
    </location>
</feature>
<dbReference type="Gene3D" id="2.60.40.10">
    <property type="entry name" value="Immunoglobulins"/>
    <property type="match status" value="2"/>
</dbReference>
<dbReference type="CDD" id="cd00096">
    <property type="entry name" value="Ig"/>
    <property type="match status" value="1"/>
</dbReference>
<organism evidence="4 5">
    <name type="scientific">Romanomermis culicivorax</name>
    <name type="common">Nematode worm</name>
    <dbReference type="NCBI Taxonomy" id="13658"/>
    <lineage>
        <taxon>Eukaryota</taxon>
        <taxon>Metazoa</taxon>
        <taxon>Ecdysozoa</taxon>
        <taxon>Nematoda</taxon>
        <taxon>Enoplea</taxon>
        <taxon>Dorylaimia</taxon>
        <taxon>Mermithida</taxon>
        <taxon>Mermithoidea</taxon>
        <taxon>Mermithidae</taxon>
        <taxon>Romanomermis</taxon>
    </lineage>
</organism>
<evidence type="ECO:0000313" key="5">
    <source>
        <dbReference type="WBParaSite" id="nRc.2.0.1.t43044-RA"/>
    </source>
</evidence>
<keyword evidence="2" id="KW-1015">Disulfide bond</keyword>
<dbReference type="PANTHER" id="PTHR11481">
    <property type="entry name" value="IMMUNOGLOBULIN FC RECEPTOR"/>
    <property type="match status" value="1"/>
</dbReference>